<comment type="caution">
    <text evidence="12">The sequence shown here is derived from an EMBL/GenBank/DDBJ whole genome shotgun (WGS) entry which is preliminary data.</text>
</comment>
<protein>
    <recommendedName>
        <fullName evidence="11">Sphingomyelin synthase-like domain-containing protein</fullName>
    </recommendedName>
</protein>
<dbReference type="GO" id="GO:0005789">
    <property type="term" value="C:endoplasmic reticulum membrane"/>
    <property type="evidence" value="ECO:0007669"/>
    <property type="project" value="TreeGrafter"/>
</dbReference>
<comment type="subcellular location">
    <subcellularLocation>
        <location evidence="1">Membrane</location>
        <topology evidence="1">Multi-pass membrane protein</topology>
    </subcellularLocation>
</comment>
<evidence type="ECO:0000259" key="11">
    <source>
        <dbReference type="Pfam" id="PF14360"/>
    </source>
</evidence>
<keyword evidence="8 10" id="KW-0472">Membrane</keyword>
<dbReference type="Proteomes" id="UP000572268">
    <property type="component" value="Unassembled WGS sequence"/>
</dbReference>
<keyword evidence="5" id="KW-0746">Sphingolipid metabolism</keyword>
<dbReference type="InterPro" id="IPR025749">
    <property type="entry name" value="Sphingomyelin_synth-like_dom"/>
</dbReference>
<evidence type="ECO:0000256" key="10">
    <source>
        <dbReference type="SAM" id="Phobius"/>
    </source>
</evidence>
<dbReference type="GO" id="GO:0047493">
    <property type="term" value="F:ceramide cholinephosphotransferase activity"/>
    <property type="evidence" value="ECO:0007669"/>
    <property type="project" value="TreeGrafter"/>
</dbReference>
<feature type="region of interest" description="Disordered" evidence="9">
    <location>
        <begin position="351"/>
        <end position="376"/>
    </location>
</feature>
<reference evidence="12 13" key="1">
    <citation type="submission" date="2020-04" db="EMBL/GenBank/DDBJ databases">
        <title>Perkinsus olseni comparative genomics.</title>
        <authorList>
            <person name="Bogema D.R."/>
        </authorList>
    </citation>
    <scope>NUCLEOTIDE SEQUENCE [LARGE SCALE GENOMIC DNA]</scope>
    <source>
        <strain evidence="12">ATCC PRA-31</strain>
    </source>
</reference>
<evidence type="ECO:0000256" key="3">
    <source>
        <dbReference type="ARBA" id="ARBA00022679"/>
    </source>
</evidence>
<dbReference type="PANTHER" id="PTHR21290">
    <property type="entry name" value="SPHINGOMYELIN SYNTHETASE"/>
    <property type="match status" value="1"/>
</dbReference>
<dbReference type="GO" id="GO:0000139">
    <property type="term" value="C:Golgi membrane"/>
    <property type="evidence" value="ECO:0007669"/>
    <property type="project" value="TreeGrafter"/>
</dbReference>
<feature type="domain" description="Sphingomyelin synthase-like" evidence="11">
    <location>
        <begin position="157"/>
        <end position="228"/>
    </location>
</feature>
<evidence type="ECO:0000256" key="7">
    <source>
        <dbReference type="ARBA" id="ARBA00023098"/>
    </source>
</evidence>
<evidence type="ECO:0000256" key="9">
    <source>
        <dbReference type="SAM" id="MobiDB-lite"/>
    </source>
</evidence>
<dbReference type="Pfam" id="PF14360">
    <property type="entry name" value="PAP2_C"/>
    <property type="match status" value="1"/>
</dbReference>
<dbReference type="GO" id="GO:0005886">
    <property type="term" value="C:plasma membrane"/>
    <property type="evidence" value="ECO:0007669"/>
    <property type="project" value="TreeGrafter"/>
</dbReference>
<feature type="transmembrane region" description="Helical" evidence="10">
    <location>
        <begin position="107"/>
        <end position="127"/>
    </location>
</feature>
<evidence type="ECO:0000313" key="13">
    <source>
        <dbReference type="Proteomes" id="UP000572268"/>
    </source>
</evidence>
<feature type="compositionally biased region" description="Polar residues" evidence="9">
    <location>
        <begin position="361"/>
        <end position="376"/>
    </location>
</feature>
<feature type="transmembrane region" description="Helical" evidence="10">
    <location>
        <begin position="188"/>
        <end position="208"/>
    </location>
</feature>
<evidence type="ECO:0000256" key="4">
    <source>
        <dbReference type="ARBA" id="ARBA00022692"/>
    </source>
</evidence>
<dbReference type="PANTHER" id="PTHR21290:SF25">
    <property type="entry name" value="SPHINGOMYELIN SYNTHASE-RELATED PROTEIN 1"/>
    <property type="match status" value="1"/>
</dbReference>
<sequence>MVAASGIQYYPFLRHRFLRLDHRIACQEGMGFCFVADYYWPRDPQTGLVVNPTVLPDLGFDLLPHYSSDGLGFSLPDTCMLLCMLFAIGRLFFAFKPSRAAIIIKRALLLSSASYLGRALCVPVTMLPNPDPMCMPRLVEGSPFWSVMLMPFGLAHTCADVFYSGHSIPITLSILVWSTYTRTWQERLLGVGFGAFSLLVIICTHFHYTLDVVYGVGVTTIIWLLYHYALTVPAVVLNSPFLVFWELDAFLRGSATAAAAASVSPTGGRVRLNNDTARHSLLADVEAGCGVASEVRLQTLYTGIVPLRFEEDPRLLWGTRAEGVDGSWSTIRGGIVGPSQTTFRQQPRLGINGAGTIAPEPSQSSGATLQGNMRAR</sequence>
<keyword evidence="6 10" id="KW-1133">Transmembrane helix</keyword>
<evidence type="ECO:0000256" key="5">
    <source>
        <dbReference type="ARBA" id="ARBA00022919"/>
    </source>
</evidence>
<feature type="transmembrane region" description="Helical" evidence="10">
    <location>
        <begin position="73"/>
        <end position="95"/>
    </location>
</feature>
<dbReference type="GO" id="GO:0033188">
    <property type="term" value="F:sphingomyelin synthase activity"/>
    <property type="evidence" value="ECO:0007669"/>
    <property type="project" value="TreeGrafter"/>
</dbReference>
<dbReference type="EMBL" id="JABANN010000014">
    <property type="protein sequence ID" value="KAF4675489.1"/>
    <property type="molecule type" value="Genomic_DNA"/>
</dbReference>
<organism evidence="12 13">
    <name type="scientific">Perkinsus olseni</name>
    <name type="common">Perkinsus atlanticus</name>
    <dbReference type="NCBI Taxonomy" id="32597"/>
    <lineage>
        <taxon>Eukaryota</taxon>
        <taxon>Sar</taxon>
        <taxon>Alveolata</taxon>
        <taxon>Perkinsozoa</taxon>
        <taxon>Perkinsea</taxon>
        <taxon>Perkinsida</taxon>
        <taxon>Perkinsidae</taxon>
        <taxon>Perkinsus</taxon>
    </lineage>
</organism>
<proteinExistence type="inferred from homology"/>
<name>A0A7J6MV50_PEROL</name>
<evidence type="ECO:0000256" key="2">
    <source>
        <dbReference type="ARBA" id="ARBA00005441"/>
    </source>
</evidence>
<keyword evidence="4 10" id="KW-0812">Transmembrane</keyword>
<comment type="similarity">
    <text evidence="2">Belongs to the sphingomyelin synthase family.</text>
</comment>
<keyword evidence="7" id="KW-0443">Lipid metabolism</keyword>
<dbReference type="AlphaFoldDB" id="A0A7J6MV50"/>
<evidence type="ECO:0000313" key="12">
    <source>
        <dbReference type="EMBL" id="KAF4675489.1"/>
    </source>
</evidence>
<dbReference type="InterPro" id="IPR045221">
    <property type="entry name" value="Sphingomyelin_synth-like"/>
</dbReference>
<keyword evidence="3" id="KW-0808">Transferase</keyword>
<dbReference type="GO" id="GO:0046513">
    <property type="term" value="P:ceramide biosynthetic process"/>
    <property type="evidence" value="ECO:0007669"/>
    <property type="project" value="TreeGrafter"/>
</dbReference>
<evidence type="ECO:0000256" key="6">
    <source>
        <dbReference type="ARBA" id="ARBA00022989"/>
    </source>
</evidence>
<feature type="transmembrane region" description="Helical" evidence="10">
    <location>
        <begin position="147"/>
        <end position="176"/>
    </location>
</feature>
<evidence type="ECO:0000256" key="8">
    <source>
        <dbReference type="ARBA" id="ARBA00023136"/>
    </source>
</evidence>
<evidence type="ECO:0000256" key="1">
    <source>
        <dbReference type="ARBA" id="ARBA00004141"/>
    </source>
</evidence>
<accession>A0A7J6MV50</accession>
<feature type="transmembrane region" description="Helical" evidence="10">
    <location>
        <begin position="220"/>
        <end position="245"/>
    </location>
</feature>
<gene>
    <name evidence="12" type="ORF">FOL46_001429</name>
</gene>